<feature type="region of interest" description="Disordered" evidence="1">
    <location>
        <begin position="1"/>
        <end position="47"/>
    </location>
</feature>
<dbReference type="EMBL" id="CAMXCT030000065">
    <property type="protein sequence ID" value="CAL4760606.1"/>
    <property type="molecule type" value="Genomic_DNA"/>
</dbReference>
<sequence>MGWLSSSSNSNVSFLDDMIPRPPRRSSKTSRISEDSDSNTPLAQGKALPVPSLEELREVMQGAQLPMIPLKVPPQPELMTLNADEELIQPDVSSPREELLRAIKVLNIFRWFCRLPPVQLEEDEAEVCDFLSNALILRQPVFLSESHLISRRISDLGHQLGGGTAGTVGPGFLAKGDSTMMLHKESSLVSAITVGILCSHTVGWSYASTPAPERHAVRYPAQQRHDPGTGEPEMMQRAARHRDWHEEAPKERVSKGGFAMWLSFAQVKEPVTLQNLPEPLAGYRTLWEISDRWTHDKEPKVEKRPEAPMPRPRTNGSSCRSRPGTVGTMGTAASNGSKEDRPNTSSSRVRQVFWGSTESAKRREWQRACNLSGHTQKMSVLTHSKEDLSLWLSKLQAEALDALGVPHPPLIIPKTEEQCSFWRHFGRTVEFLPDEELGEMDLLEALSEEWTAVATIAEAVRAHGQGCSVVWVLGPSPGLEYRDGLEALEHQLAMIAGRWPRLIFCGPEVPGEIHGRCVAVEGVRCEHWQGYWHDVADHLEMEVTGEAQLFIALNAGTSVRDYQKHWETTLRRLPASASVYITGYNLAEVEDAEKDLKRTRPETQCWCSPCRSGTLKGFDVVELGFTPSSFPGKANYGECLAFLGPKAWGAWVHGWANEMPYSFSQSRWKMISNELFRGFVSQEDEPDFVVFPPEGVCPMELLVGCHLPTWTIMPDSQQFQPSHSLQVRMWRVRLLRREDTADAEADPTERRSRSSYPSGPSGMGMGDGCGGFHKWYPNSWMVDNGTSPCNLFELNQT</sequence>
<feature type="region of interest" description="Disordered" evidence="1">
    <location>
        <begin position="297"/>
        <end position="349"/>
    </location>
</feature>
<keyword evidence="4" id="KW-1185">Reference proteome</keyword>
<dbReference type="OrthoDB" id="443101at2759"/>
<evidence type="ECO:0000313" key="3">
    <source>
        <dbReference type="EMBL" id="CAL4760606.1"/>
    </source>
</evidence>
<feature type="compositionally biased region" description="Low complexity" evidence="1">
    <location>
        <begin position="1"/>
        <end position="13"/>
    </location>
</feature>
<organism evidence="2">
    <name type="scientific">Cladocopium goreaui</name>
    <dbReference type="NCBI Taxonomy" id="2562237"/>
    <lineage>
        <taxon>Eukaryota</taxon>
        <taxon>Sar</taxon>
        <taxon>Alveolata</taxon>
        <taxon>Dinophyceae</taxon>
        <taxon>Suessiales</taxon>
        <taxon>Symbiodiniaceae</taxon>
        <taxon>Cladocopium</taxon>
    </lineage>
</organism>
<protein>
    <submittedName>
        <fullName evidence="3">Protein MEI2-like 5</fullName>
    </submittedName>
</protein>
<dbReference type="AlphaFoldDB" id="A0A9P1FDW4"/>
<dbReference type="EMBL" id="CAMXCT010000065">
    <property type="protein sequence ID" value="CAI3973294.1"/>
    <property type="molecule type" value="Genomic_DNA"/>
</dbReference>
<evidence type="ECO:0000313" key="4">
    <source>
        <dbReference type="Proteomes" id="UP001152797"/>
    </source>
</evidence>
<dbReference type="Proteomes" id="UP001152797">
    <property type="component" value="Unassembled WGS sequence"/>
</dbReference>
<dbReference type="EMBL" id="CAMXCT020000065">
    <property type="protein sequence ID" value="CAL1126669.1"/>
    <property type="molecule type" value="Genomic_DNA"/>
</dbReference>
<accession>A0A9P1FDW4</accession>
<evidence type="ECO:0000256" key="1">
    <source>
        <dbReference type="SAM" id="MobiDB-lite"/>
    </source>
</evidence>
<feature type="compositionally biased region" description="Basic and acidic residues" evidence="1">
    <location>
        <begin position="297"/>
        <end position="306"/>
    </location>
</feature>
<reference evidence="3 4" key="2">
    <citation type="submission" date="2024-05" db="EMBL/GenBank/DDBJ databases">
        <authorList>
            <person name="Chen Y."/>
            <person name="Shah S."/>
            <person name="Dougan E. K."/>
            <person name="Thang M."/>
            <person name="Chan C."/>
        </authorList>
    </citation>
    <scope>NUCLEOTIDE SEQUENCE [LARGE SCALE GENOMIC DNA]</scope>
</reference>
<feature type="region of interest" description="Disordered" evidence="1">
    <location>
        <begin position="740"/>
        <end position="762"/>
    </location>
</feature>
<name>A0A9P1FDW4_9DINO</name>
<proteinExistence type="predicted"/>
<comment type="caution">
    <text evidence="2">The sequence shown here is derived from an EMBL/GenBank/DDBJ whole genome shotgun (WGS) entry which is preliminary data.</text>
</comment>
<evidence type="ECO:0000313" key="2">
    <source>
        <dbReference type="EMBL" id="CAI3973294.1"/>
    </source>
</evidence>
<reference evidence="2" key="1">
    <citation type="submission" date="2022-10" db="EMBL/GenBank/DDBJ databases">
        <authorList>
            <person name="Chen Y."/>
            <person name="Dougan E. K."/>
            <person name="Chan C."/>
            <person name="Rhodes N."/>
            <person name="Thang M."/>
        </authorList>
    </citation>
    <scope>NUCLEOTIDE SEQUENCE</scope>
</reference>
<gene>
    <name evidence="2" type="ORF">C1SCF055_LOCUS1813</name>
</gene>